<dbReference type="InterPro" id="IPR052022">
    <property type="entry name" value="26kDa_periplasmic_antigen"/>
</dbReference>
<dbReference type="EMBL" id="NISJ01000014">
    <property type="protein sequence ID" value="OWQ91795.1"/>
    <property type="molecule type" value="Genomic_DNA"/>
</dbReference>
<keyword evidence="3" id="KW-1185">Reference proteome</keyword>
<dbReference type="Pfam" id="PF04402">
    <property type="entry name" value="SIMPL"/>
    <property type="match status" value="1"/>
</dbReference>
<accession>A0A246JGN3</accession>
<name>A0A246JGN3_9SPHN</name>
<evidence type="ECO:0000256" key="1">
    <source>
        <dbReference type="SAM" id="SignalP"/>
    </source>
</evidence>
<dbReference type="InterPro" id="IPR007497">
    <property type="entry name" value="SIMPL/DUF541"/>
</dbReference>
<proteinExistence type="predicted"/>
<dbReference type="Gene3D" id="3.30.70.2970">
    <property type="entry name" value="Protein of unknown function (DUF541), domain 2"/>
    <property type="match status" value="1"/>
</dbReference>
<evidence type="ECO:0000313" key="2">
    <source>
        <dbReference type="EMBL" id="OWQ91795.1"/>
    </source>
</evidence>
<organism evidence="2 3">
    <name type="scientific">Sphingopyxis witflariensis</name>
    <dbReference type="NCBI Taxonomy" id="173675"/>
    <lineage>
        <taxon>Bacteria</taxon>
        <taxon>Pseudomonadati</taxon>
        <taxon>Pseudomonadota</taxon>
        <taxon>Alphaproteobacteria</taxon>
        <taxon>Sphingomonadales</taxon>
        <taxon>Sphingomonadaceae</taxon>
        <taxon>Sphingopyxis</taxon>
    </lineage>
</organism>
<dbReference type="GO" id="GO:0006974">
    <property type="term" value="P:DNA damage response"/>
    <property type="evidence" value="ECO:0007669"/>
    <property type="project" value="TreeGrafter"/>
</dbReference>
<feature type="chain" id="PRO_5012987159" description="SIMPL domain-containing protein" evidence="1">
    <location>
        <begin position="24"/>
        <end position="248"/>
    </location>
</feature>
<dbReference type="Proteomes" id="UP000197097">
    <property type="component" value="Unassembled WGS sequence"/>
</dbReference>
<evidence type="ECO:0008006" key="4">
    <source>
        <dbReference type="Google" id="ProtNLM"/>
    </source>
</evidence>
<dbReference type="RefSeq" id="WP_088474268.1">
    <property type="nucleotide sequence ID" value="NZ_NISJ01000014.1"/>
</dbReference>
<protein>
    <recommendedName>
        <fullName evidence="4">SIMPL domain-containing protein</fullName>
    </recommendedName>
</protein>
<dbReference type="Gene3D" id="3.30.110.170">
    <property type="entry name" value="Protein of unknown function (DUF541), domain 1"/>
    <property type="match status" value="1"/>
</dbReference>
<gene>
    <name evidence="2" type="ORF">CDQ91_18895</name>
</gene>
<sequence length="248" mass="25777">MTKQTLTAMATGLALLVATPALAQQGGTTVTTATAQGPILSFSVDKEVRSRPDRASIGAGVTSTAPTAVEALRANSAAMEKLVAAAKARGIKADDIQTSGINLSPQYDYNNQGNGQPPRFLGYQVSNTVRATTDDIGKLGELLDALVAAGGTNVDGPYFSMKDADALLVPARKAVFDEANLKAADYARLAGYRTAELVSVSEGGGFQGPPRPMAYALDARVQSAGKAVIEPGQVANTLTLSFQYRLVR</sequence>
<dbReference type="OrthoDB" id="9813144at2"/>
<dbReference type="AlphaFoldDB" id="A0A246JGN3"/>
<dbReference type="PANTHER" id="PTHR34387">
    <property type="entry name" value="SLR1258 PROTEIN"/>
    <property type="match status" value="1"/>
</dbReference>
<reference evidence="2 3" key="1">
    <citation type="journal article" date="2002" name="Int. J. Syst. Evol. Microbiol.">
        <title>Sphingopyxis witflariensis sp. nov., isolated from activated sludge.</title>
        <authorList>
            <person name="Kampfer P."/>
            <person name="Witzenberger R."/>
            <person name="Denner E.B."/>
            <person name="Busse H.J."/>
            <person name="Neef A."/>
        </authorList>
    </citation>
    <scope>NUCLEOTIDE SEQUENCE [LARGE SCALE GENOMIC DNA]</scope>
    <source>
        <strain evidence="2 3">DSM 14551</strain>
    </source>
</reference>
<dbReference type="PANTHER" id="PTHR34387:SF1">
    <property type="entry name" value="PERIPLASMIC IMMUNOGENIC PROTEIN"/>
    <property type="match status" value="1"/>
</dbReference>
<feature type="signal peptide" evidence="1">
    <location>
        <begin position="1"/>
        <end position="23"/>
    </location>
</feature>
<evidence type="ECO:0000313" key="3">
    <source>
        <dbReference type="Proteomes" id="UP000197097"/>
    </source>
</evidence>
<comment type="caution">
    <text evidence="2">The sequence shown here is derived from an EMBL/GenBank/DDBJ whole genome shotgun (WGS) entry which is preliminary data.</text>
</comment>
<keyword evidence="1" id="KW-0732">Signal</keyword>